<dbReference type="InterPro" id="IPR050832">
    <property type="entry name" value="Bact_Acetyltransf"/>
</dbReference>
<dbReference type="InterPro" id="IPR016181">
    <property type="entry name" value="Acyl_CoA_acyltransferase"/>
</dbReference>
<name>A0ABS2TX87_9ACTN</name>
<evidence type="ECO:0000313" key="4">
    <source>
        <dbReference type="EMBL" id="MBM9507101.1"/>
    </source>
</evidence>
<dbReference type="PANTHER" id="PTHR43877:SF1">
    <property type="entry name" value="ACETYLTRANSFERASE"/>
    <property type="match status" value="1"/>
</dbReference>
<reference evidence="4 5" key="1">
    <citation type="submission" date="2021-01" db="EMBL/GenBank/DDBJ databases">
        <title>Streptomyces acididurans sp. nov., isolated from a peat swamp forest soil.</title>
        <authorList>
            <person name="Chantavorakit T."/>
            <person name="Duangmal K."/>
        </authorList>
    </citation>
    <scope>NUCLEOTIDE SEQUENCE [LARGE SCALE GENOMIC DNA]</scope>
    <source>
        <strain evidence="4 5">KK5PA1</strain>
    </source>
</reference>
<dbReference type="Gene3D" id="3.40.630.30">
    <property type="match status" value="1"/>
</dbReference>
<dbReference type="InterPro" id="IPR000182">
    <property type="entry name" value="GNAT_dom"/>
</dbReference>
<evidence type="ECO:0000256" key="2">
    <source>
        <dbReference type="ARBA" id="ARBA00023315"/>
    </source>
</evidence>
<evidence type="ECO:0000313" key="5">
    <source>
        <dbReference type="Proteomes" id="UP000749040"/>
    </source>
</evidence>
<gene>
    <name evidence="4" type="ORF">ITX44_21720</name>
</gene>
<evidence type="ECO:0000256" key="1">
    <source>
        <dbReference type="ARBA" id="ARBA00022679"/>
    </source>
</evidence>
<feature type="domain" description="N-acetyltransferase" evidence="3">
    <location>
        <begin position="1"/>
        <end position="147"/>
    </location>
</feature>
<dbReference type="PANTHER" id="PTHR43877">
    <property type="entry name" value="AMINOALKYLPHOSPHONATE N-ACETYLTRANSFERASE-RELATED-RELATED"/>
    <property type="match status" value="1"/>
</dbReference>
<dbReference type="EMBL" id="JADKYB010000011">
    <property type="protein sequence ID" value="MBM9507101.1"/>
    <property type="molecule type" value="Genomic_DNA"/>
</dbReference>
<proteinExistence type="predicted"/>
<dbReference type="Pfam" id="PF00583">
    <property type="entry name" value="Acetyltransf_1"/>
    <property type="match status" value="2"/>
</dbReference>
<dbReference type="Proteomes" id="UP000749040">
    <property type="component" value="Unassembled WGS sequence"/>
</dbReference>
<dbReference type="SUPFAM" id="SSF55729">
    <property type="entry name" value="Acyl-CoA N-acyltransferases (Nat)"/>
    <property type="match status" value="2"/>
</dbReference>
<keyword evidence="1" id="KW-0808">Transferase</keyword>
<comment type="caution">
    <text evidence="4">The sequence shown here is derived from an EMBL/GenBank/DDBJ whole genome shotgun (WGS) entry which is preliminary data.</text>
</comment>
<sequence length="329" mass="34453">MRDYRAADAERVAGLLGEVLPYFVTSAHGVQAQVAGAPARQRYRLLLAEAEDGRLLGCVRTGLFADASQEGAAFANLTVAPQARGRGVGGALLAAAERHLAAAGAASVYAWGADTPAVQAFAAHRGYRTGRAATYLRLDLGSGSPLPEPPVPTVPGGADLLPAARWAADPWPLYRADVESFRDEPGDVDYDGIGYADWRALTWDRPDFDPALSTVAVVGGEVAALVLVQTDGAGRYWSGGTGTRRAFRGMGLAKAAKAHSLHLARAAGCRTAYTGNDDGNAPMLAINLWLGYHPCGSERRYIRELVQPLHPFRSDGLGTAGVPGAAGHA</sequence>
<accession>A0ABS2TX87</accession>
<dbReference type="CDD" id="cd04301">
    <property type="entry name" value="NAT_SF"/>
    <property type="match status" value="1"/>
</dbReference>
<protein>
    <submittedName>
        <fullName evidence="4">GNAT family N-acetyltransferase</fullName>
    </submittedName>
</protein>
<organism evidence="4 5">
    <name type="scientific">Actinacidiphila acididurans</name>
    <dbReference type="NCBI Taxonomy" id="2784346"/>
    <lineage>
        <taxon>Bacteria</taxon>
        <taxon>Bacillati</taxon>
        <taxon>Actinomycetota</taxon>
        <taxon>Actinomycetes</taxon>
        <taxon>Kitasatosporales</taxon>
        <taxon>Streptomycetaceae</taxon>
        <taxon>Actinacidiphila</taxon>
    </lineage>
</organism>
<dbReference type="PROSITE" id="PS51186">
    <property type="entry name" value="GNAT"/>
    <property type="match status" value="2"/>
</dbReference>
<keyword evidence="2" id="KW-0012">Acyltransferase</keyword>
<evidence type="ECO:0000259" key="3">
    <source>
        <dbReference type="PROSITE" id="PS51186"/>
    </source>
</evidence>
<feature type="domain" description="N-acetyltransferase" evidence="3">
    <location>
        <begin position="168"/>
        <end position="310"/>
    </location>
</feature>
<keyword evidence="5" id="KW-1185">Reference proteome</keyword>